<protein>
    <submittedName>
        <fullName evidence="1">DUF4302 domain-containing protein</fullName>
    </submittedName>
</protein>
<dbReference type="InterPro" id="IPR025396">
    <property type="entry name" value="DUF4302"/>
</dbReference>
<proteinExistence type="predicted"/>
<dbReference type="RefSeq" id="WP_119436552.1">
    <property type="nucleotide sequence ID" value="NZ_QWGR01000002.1"/>
</dbReference>
<keyword evidence="2" id="KW-1185">Reference proteome</keyword>
<dbReference type="EMBL" id="QWGR01000002">
    <property type="protein sequence ID" value="RIJ49864.1"/>
    <property type="molecule type" value="Genomic_DNA"/>
</dbReference>
<organism evidence="1 2">
    <name type="scientific">Maribellus luteus</name>
    <dbReference type="NCBI Taxonomy" id="2305463"/>
    <lineage>
        <taxon>Bacteria</taxon>
        <taxon>Pseudomonadati</taxon>
        <taxon>Bacteroidota</taxon>
        <taxon>Bacteroidia</taxon>
        <taxon>Marinilabiliales</taxon>
        <taxon>Prolixibacteraceae</taxon>
        <taxon>Maribellus</taxon>
    </lineage>
</organism>
<dbReference type="Pfam" id="PF14135">
    <property type="entry name" value="DUF4302"/>
    <property type="match status" value="1"/>
</dbReference>
<name>A0A399T4M6_9BACT</name>
<dbReference type="Proteomes" id="UP000265926">
    <property type="component" value="Unassembled WGS sequence"/>
</dbReference>
<dbReference type="OrthoDB" id="1150854at2"/>
<accession>A0A399T4M6</accession>
<sequence>MRNIIKLSILLLLGIIVLNGCDDSSYNPFPDDRLTAEEHEQKITELLTGSEHGWEFVLKPDGDNVGGFNTAVKFNSDGTCEMVGDYYEYNYAYGTKPFDASKKQNDIRYAVKHVGNFELSFETYCFIHKLYELGYISTFQYQIESYSEEKIVLSDGNSKMIMTPATSASWDMNRFLLSELKFKQFVDNTVLFNYLHKGEAPKLQLSMGFFSRSIGFYYYNEKSQLENQKIGFYYTEDGLKLTRPLAVPGMEAFSTITFGELTEGEGISKVLNVTLDNGSESSFYSSVRTMVPVDDGVEHFLRVNGISLNDGGRFWSSRPAFEGGFRYGNLSTYFGAESSPYFSDFSIYLGYFNPKLNNTYNFFSFVYQGGDRDPFYDVYFTYETTGSDQIVFKLDTEKGNGGYSSYITDDVRQEIEGMVNKMIQPEGFTLVSNPYANAIDGSLSLYIVDNKDDGFMYMRTGTLR</sequence>
<evidence type="ECO:0000313" key="2">
    <source>
        <dbReference type="Proteomes" id="UP000265926"/>
    </source>
</evidence>
<dbReference type="AlphaFoldDB" id="A0A399T4M6"/>
<comment type="caution">
    <text evidence="1">The sequence shown here is derived from an EMBL/GenBank/DDBJ whole genome shotgun (WGS) entry which is preliminary data.</text>
</comment>
<gene>
    <name evidence="1" type="ORF">D1614_03735</name>
</gene>
<evidence type="ECO:0000313" key="1">
    <source>
        <dbReference type="EMBL" id="RIJ49864.1"/>
    </source>
</evidence>
<reference evidence="1 2" key="1">
    <citation type="submission" date="2018-08" db="EMBL/GenBank/DDBJ databases">
        <title>Pallidiluteibacterium maritimus gen. nov., sp. nov., isolated from coastal sediment.</title>
        <authorList>
            <person name="Zhou L.Y."/>
        </authorList>
    </citation>
    <scope>NUCLEOTIDE SEQUENCE [LARGE SCALE GENOMIC DNA]</scope>
    <source>
        <strain evidence="1 2">XSD2</strain>
    </source>
</reference>